<reference evidence="1" key="1">
    <citation type="submission" date="2019-04" db="EMBL/GenBank/DDBJ databases">
        <title>Microbes associate with the intestines of laboratory mice.</title>
        <authorList>
            <person name="Navarre W."/>
            <person name="Wong E."/>
            <person name="Huang K.C."/>
            <person name="Tropini C."/>
            <person name="Ng K."/>
            <person name="Yu B."/>
        </authorList>
    </citation>
    <scope>NUCLEOTIDE SEQUENCE</scope>
    <source>
        <strain evidence="1">NM86_A22</strain>
    </source>
</reference>
<keyword evidence="2" id="KW-1185">Reference proteome</keyword>
<name>A0AC61S5F2_9BACT</name>
<dbReference type="Proteomes" id="UP000305401">
    <property type="component" value="Unassembled WGS sequence"/>
</dbReference>
<sequence length="261" mass="29608">MAVQHIDPTLKELLDFHAARVNSPEFVQNDPVQFPRLFTSQRDIEIVSLLCSTIAWGNRKMICADCAKMLALMDNAPYRYVMERGYDDLPEHQNIHRTFFTDNLAHFLRGLYAIYSKYGTLADFALDCGVREAEFPSWHLAEAVNRQLYMANGECSDSRCLPLNMGQTALKRLNMALRWLVRDDGIVDLGVWKGVIEPSRLFVPLDVHVGNTARALGLLQRKAADRKSAVELTGVLRALRPHDPVWYDYALFGIGVEGVLR</sequence>
<proteinExistence type="predicted"/>
<protein>
    <submittedName>
        <fullName evidence="1">TIGR02757 family protein</fullName>
    </submittedName>
</protein>
<accession>A0AC61S5F2</accession>
<evidence type="ECO:0000313" key="2">
    <source>
        <dbReference type="Proteomes" id="UP000305401"/>
    </source>
</evidence>
<comment type="caution">
    <text evidence="1">The sequence shown here is derived from an EMBL/GenBank/DDBJ whole genome shotgun (WGS) entry which is preliminary data.</text>
</comment>
<evidence type="ECO:0000313" key="1">
    <source>
        <dbReference type="EMBL" id="THG51881.1"/>
    </source>
</evidence>
<gene>
    <name evidence="1" type="ORF">E5990_05605</name>
</gene>
<dbReference type="EMBL" id="SSTG01000052">
    <property type="protein sequence ID" value="THG51881.1"/>
    <property type="molecule type" value="Genomic_DNA"/>
</dbReference>
<organism evidence="1 2">
    <name type="scientific">Muribaculum caecicola</name>
    <dbReference type="NCBI Taxonomy" id="3038144"/>
    <lineage>
        <taxon>Bacteria</taxon>
        <taxon>Pseudomonadati</taxon>
        <taxon>Bacteroidota</taxon>
        <taxon>Bacteroidia</taxon>
        <taxon>Bacteroidales</taxon>
        <taxon>Muribaculaceae</taxon>
        <taxon>Muribaculum</taxon>
    </lineage>
</organism>